<evidence type="ECO:0000259" key="2">
    <source>
        <dbReference type="PROSITE" id="PS50041"/>
    </source>
</evidence>
<dbReference type="EMBL" id="JAICCE010000008">
    <property type="protein sequence ID" value="KAG9274333.1"/>
    <property type="molecule type" value="Genomic_DNA"/>
</dbReference>
<comment type="caution">
    <text evidence="3">The sequence shown here is derived from an EMBL/GenBank/DDBJ whole genome shotgun (WGS) entry which is preliminary data.</text>
</comment>
<accession>A0A8T2LR24</accession>
<proteinExistence type="predicted"/>
<dbReference type="Pfam" id="PF00059">
    <property type="entry name" value="Lectin_C"/>
    <property type="match status" value="2"/>
</dbReference>
<gene>
    <name evidence="3" type="primary">CLEC20A</name>
    <name evidence="3" type="ORF">AMEX_G11243</name>
</gene>
<dbReference type="PROSITE" id="PS50041">
    <property type="entry name" value="C_TYPE_LECTIN_2"/>
    <property type="match status" value="2"/>
</dbReference>
<evidence type="ECO:0000256" key="1">
    <source>
        <dbReference type="SAM" id="MobiDB-lite"/>
    </source>
</evidence>
<feature type="domain" description="C-type lectin" evidence="2">
    <location>
        <begin position="35"/>
        <end position="152"/>
    </location>
</feature>
<evidence type="ECO:0000313" key="3">
    <source>
        <dbReference type="EMBL" id="KAG9274333.1"/>
    </source>
</evidence>
<keyword evidence="3" id="KW-0675">Receptor</keyword>
<feature type="region of interest" description="Disordered" evidence="1">
    <location>
        <begin position="273"/>
        <end position="324"/>
    </location>
</feature>
<dbReference type="Proteomes" id="UP000752171">
    <property type="component" value="Unassembled WGS sequence"/>
</dbReference>
<name>A0A8T2LR24_ASTMX</name>
<organism evidence="3 4">
    <name type="scientific">Astyanax mexicanus</name>
    <name type="common">Blind cave fish</name>
    <name type="synonym">Astyanax fasciatus mexicanus</name>
    <dbReference type="NCBI Taxonomy" id="7994"/>
    <lineage>
        <taxon>Eukaryota</taxon>
        <taxon>Metazoa</taxon>
        <taxon>Chordata</taxon>
        <taxon>Craniata</taxon>
        <taxon>Vertebrata</taxon>
        <taxon>Euteleostomi</taxon>
        <taxon>Actinopterygii</taxon>
        <taxon>Neopterygii</taxon>
        <taxon>Teleostei</taxon>
        <taxon>Ostariophysi</taxon>
        <taxon>Characiformes</taxon>
        <taxon>Characoidei</taxon>
        <taxon>Acestrorhamphidae</taxon>
        <taxon>Acestrorhamphinae</taxon>
        <taxon>Astyanax</taxon>
    </lineage>
</organism>
<feature type="compositionally biased region" description="Polar residues" evidence="1">
    <location>
        <begin position="297"/>
        <end position="321"/>
    </location>
</feature>
<feature type="compositionally biased region" description="Low complexity" evidence="1">
    <location>
        <begin position="275"/>
        <end position="293"/>
    </location>
</feature>
<dbReference type="PANTHER" id="PTHR45784:SF3">
    <property type="entry name" value="C-TYPE LECTIN DOMAIN FAMILY 4 MEMBER K-LIKE-RELATED"/>
    <property type="match status" value="1"/>
</dbReference>
<sequence length="381" mass="42570">MPVLISLFMCLSRSTMILLLFSTLFTLSSCLSRQYYFVDKNMTWAEAQTYCRQNYTDLATLENANNTKSLIAAAVNSSYNGLAWIGLYDDVINGWRWFLDDDTLYGPGEKHFRKWANTQPNNIYGMQMCTQIYSQGNWNDLQCGGQLPFVCYNKANNSHVLITSSMSVSNARQHCRQYYTDLAIIRNQSENQLITNLLAGNLTAWIGLYRTRQWSDQSNFTYENWITGQPDNLGGVEHCTAASLNNSGQWSDENCTQNFPFFCYKDSTTTTQATAAGPLSSGPTSGSTDTTAGLLSSEPTSDSKGPTSGSTDTTAGLLSSEPSKENVMRMRVRFTSVRNLTDAEIENLILLQLQTQLINKGLPSNTKLLLKKVLKRNNDTL</sequence>
<dbReference type="SUPFAM" id="SSF56436">
    <property type="entry name" value="C-type lectin-like"/>
    <property type="match status" value="2"/>
</dbReference>
<protein>
    <submittedName>
        <fullName evidence="3">Macrophage mannose receptor 1-like isoform X1</fullName>
    </submittedName>
</protein>
<dbReference type="InterPro" id="IPR016186">
    <property type="entry name" value="C-type_lectin-like/link_sf"/>
</dbReference>
<evidence type="ECO:0000313" key="4">
    <source>
        <dbReference type="Proteomes" id="UP000752171"/>
    </source>
</evidence>
<dbReference type="PANTHER" id="PTHR45784">
    <property type="entry name" value="C-TYPE LECTIN DOMAIN FAMILY 20 MEMBER A-RELATED"/>
    <property type="match status" value="1"/>
</dbReference>
<dbReference type="InterPro" id="IPR016187">
    <property type="entry name" value="CTDL_fold"/>
</dbReference>
<reference evidence="3 4" key="1">
    <citation type="submission" date="2021-07" db="EMBL/GenBank/DDBJ databases">
        <authorList>
            <person name="Imarazene B."/>
            <person name="Zahm M."/>
            <person name="Klopp C."/>
            <person name="Cabau C."/>
            <person name="Beille S."/>
            <person name="Jouanno E."/>
            <person name="Castinel A."/>
            <person name="Lluch J."/>
            <person name="Gil L."/>
            <person name="Kuchtly C."/>
            <person name="Lopez Roques C."/>
            <person name="Donnadieu C."/>
            <person name="Parrinello H."/>
            <person name="Journot L."/>
            <person name="Du K."/>
            <person name="Schartl M."/>
            <person name="Retaux S."/>
            <person name="Guiguen Y."/>
        </authorList>
    </citation>
    <scope>NUCLEOTIDE SEQUENCE [LARGE SCALE GENOMIC DNA]</scope>
    <source>
        <strain evidence="3">Pach_M1</strain>
        <tissue evidence="3">Testis</tissue>
    </source>
</reference>
<dbReference type="InterPro" id="IPR001304">
    <property type="entry name" value="C-type_lectin-like"/>
</dbReference>
<dbReference type="SMART" id="SM00034">
    <property type="entry name" value="CLECT"/>
    <property type="match status" value="2"/>
</dbReference>
<feature type="domain" description="C-type lectin" evidence="2">
    <location>
        <begin position="151"/>
        <end position="264"/>
    </location>
</feature>
<dbReference type="AlphaFoldDB" id="A0A8T2LR24"/>
<dbReference type="Gene3D" id="3.10.100.10">
    <property type="entry name" value="Mannose-Binding Protein A, subunit A"/>
    <property type="match status" value="2"/>
</dbReference>